<feature type="domain" description="AAA" evidence="1">
    <location>
        <begin position="21"/>
        <end position="150"/>
    </location>
</feature>
<organism evidence="3 4">
    <name type="scientific">Candidatus Cryptobacteroides faecavium</name>
    <dbReference type="NCBI Taxonomy" id="2840762"/>
    <lineage>
        <taxon>Bacteria</taxon>
        <taxon>Pseudomonadati</taxon>
        <taxon>Bacteroidota</taxon>
        <taxon>Bacteroidia</taxon>
        <taxon>Bacteroidales</taxon>
        <taxon>Candidatus Cryptobacteroides</taxon>
    </lineage>
</organism>
<evidence type="ECO:0000313" key="4">
    <source>
        <dbReference type="Proteomes" id="UP000823603"/>
    </source>
</evidence>
<dbReference type="AlphaFoldDB" id="A0A9D9NEM3"/>
<dbReference type="Proteomes" id="UP000823603">
    <property type="component" value="Unassembled WGS sequence"/>
</dbReference>
<accession>A0A9D9NEM3</accession>
<evidence type="ECO:0000259" key="1">
    <source>
        <dbReference type="Pfam" id="PF13173"/>
    </source>
</evidence>
<dbReference type="PANTHER" id="PTHR43566">
    <property type="entry name" value="CONSERVED PROTEIN"/>
    <property type="match status" value="1"/>
</dbReference>
<dbReference type="EMBL" id="JADIMB010000018">
    <property type="protein sequence ID" value="MBO8470420.1"/>
    <property type="molecule type" value="Genomic_DNA"/>
</dbReference>
<dbReference type="InterPro" id="IPR041682">
    <property type="entry name" value="AAA_14"/>
</dbReference>
<evidence type="ECO:0000259" key="2">
    <source>
        <dbReference type="Pfam" id="PF13635"/>
    </source>
</evidence>
<name>A0A9D9NEM3_9BACT</name>
<keyword evidence="3" id="KW-0067">ATP-binding</keyword>
<proteinExistence type="predicted"/>
<dbReference type="PANTHER" id="PTHR43566:SF1">
    <property type="entry name" value="AAA+ ATPASE DOMAIN-CONTAINING PROTEIN"/>
    <property type="match status" value="1"/>
</dbReference>
<comment type="caution">
    <text evidence="3">The sequence shown here is derived from an EMBL/GenBank/DDBJ whole genome shotgun (WGS) entry which is preliminary data.</text>
</comment>
<protein>
    <submittedName>
        <fullName evidence="3">ATP-binding protein</fullName>
    </submittedName>
</protein>
<dbReference type="Pfam" id="PF13635">
    <property type="entry name" value="DUF4143"/>
    <property type="match status" value="1"/>
</dbReference>
<dbReference type="SUPFAM" id="SSF52540">
    <property type="entry name" value="P-loop containing nucleoside triphosphate hydrolases"/>
    <property type="match status" value="1"/>
</dbReference>
<sequence>MYKRAEYQLITERMKEPRRFIQVVMGARQIGKSTVVKQVLKDLDRPYQFFSADNVPATNSAWISDCWAAVRSLKESRGWESVILVIDEIQKIADWSEVVKKEWDDDTFHDRDIKVLILGSSRVLFEKGLSESLAGRFEEIRMSHWSYQEMKECFGFSLDQYMFYGGYPGAATLIGDEDRFSQYIQSAIIEATINKDILMDTPINKPALLRQTFELGAAYSGELLSSNKMLGSLQDAGNTVTLAGYINLLDESGLLCGLQKFSADMARRRASIPKLQVYNNALKTVYSPLSFEQAILNRKAWGRIFESGIGAYLVSQAFVHRFEVFYWRERDDEVDFVLRKKGSVVAIEVKSNAEKRTDGLDKFRKLFNPQAAFIVGDGGISAEDFLSMDMRKLLSR</sequence>
<keyword evidence="3" id="KW-0547">Nucleotide-binding</keyword>
<dbReference type="InterPro" id="IPR027417">
    <property type="entry name" value="P-loop_NTPase"/>
</dbReference>
<dbReference type="GO" id="GO:0005524">
    <property type="term" value="F:ATP binding"/>
    <property type="evidence" value="ECO:0007669"/>
    <property type="project" value="UniProtKB-KW"/>
</dbReference>
<gene>
    <name evidence="3" type="ORF">IAB82_01335</name>
</gene>
<reference evidence="3" key="2">
    <citation type="journal article" date="2021" name="PeerJ">
        <title>Extensive microbial diversity within the chicken gut microbiome revealed by metagenomics and culture.</title>
        <authorList>
            <person name="Gilroy R."/>
            <person name="Ravi A."/>
            <person name="Getino M."/>
            <person name="Pursley I."/>
            <person name="Horton D.L."/>
            <person name="Alikhan N.F."/>
            <person name="Baker D."/>
            <person name="Gharbi K."/>
            <person name="Hall N."/>
            <person name="Watson M."/>
            <person name="Adriaenssens E.M."/>
            <person name="Foster-Nyarko E."/>
            <person name="Jarju S."/>
            <person name="Secka A."/>
            <person name="Antonio M."/>
            <person name="Oren A."/>
            <person name="Chaudhuri R.R."/>
            <person name="La Ragione R."/>
            <person name="Hildebrand F."/>
            <person name="Pallen M.J."/>
        </authorList>
    </citation>
    <scope>NUCLEOTIDE SEQUENCE</scope>
    <source>
        <strain evidence="3">B2-22910</strain>
    </source>
</reference>
<feature type="domain" description="DUF4143" evidence="2">
    <location>
        <begin position="195"/>
        <end position="352"/>
    </location>
</feature>
<dbReference type="Pfam" id="PF13173">
    <property type="entry name" value="AAA_14"/>
    <property type="match status" value="1"/>
</dbReference>
<dbReference type="InterPro" id="IPR025420">
    <property type="entry name" value="DUF4143"/>
</dbReference>
<evidence type="ECO:0000313" key="3">
    <source>
        <dbReference type="EMBL" id="MBO8470420.1"/>
    </source>
</evidence>
<reference evidence="3" key="1">
    <citation type="submission" date="2020-10" db="EMBL/GenBank/DDBJ databases">
        <authorList>
            <person name="Gilroy R."/>
        </authorList>
    </citation>
    <scope>NUCLEOTIDE SEQUENCE</scope>
    <source>
        <strain evidence="3">B2-22910</strain>
    </source>
</reference>